<dbReference type="AlphaFoldDB" id="A0A4U6XKA3"/>
<protein>
    <recommendedName>
        <fullName evidence="3">BTB domain-containing protein</fullName>
    </recommendedName>
</protein>
<dbReference type="EMBL" id="PJEX01000076">
    <property type="protein sequence ID" value="TKW56129.1"/>
    <property type="molecule type" value="Genomic_DNA"/>
</dbReference>
<dbReference type="Proteomes" id="UP000310108">
    <property type="component" value="Unassembled WGS sequence"/>
</dbReference>
<proteinExistence type="predicted"/>
<evidence type="ECO:0000313" key="2">
    <source>
        <dbReference type="Proteomes" id="UP000310108"/>
    </source>
</evidence>
<sequence>MSDVEPATFVNLMEYAYSRDYTIADPSKKKSSSKDKACTYEAEKAGSLYSWILEVSKSPQGQRYRWAQYKFCLENFPIDTTINAPTEAWLKINQLQHDSGYQTVLKTHLNLYFVADQYEITELKDLCLERTLS</sequence>
<dbReference type="InterPro" id="IPR011333">
    <property type="entry name" value="SKP1/BTB/POZ_sf"/>
</dbReference>
<keyword evidence="2" id="KW-1185">Reference proteome</keyword>
<comment type="caution">
    <text evidence="1">The sequence shown here is derived from an EMBL/GenBank/DDBJ whole genome shotgun (WGS) entry which is preliminary data.</text>
</comment>
<dbReference type="STRING" id="1306861.A0A4U6XKA3"/>
<evidence type="ECO:0000313" key="1">
    <source>
        <dbReference type="EMBL" id="TKW56129.1"/>
    </source>
</evidence>
<dbReference type="Gene3D" id="3.30.710.10">
    <property type="entry name" value="Potassium Channel Kv1.1, Chain A"/>
    <property type="match status" value="1"/>
</dbReference>
<accession>A0A4U6XKA3</accession>
<evidence type="ECO:0008006" key="3">
    <source>
        <dbReference type="Google" id="ProtNLM"/>
    </source>
</evidence>
<gene>
    <name evidence="1" type="ORF">CTA1_3000</name>
</gene>
<organism evidence="1 2">
    <name type="scientific">Colletotrichum tanaceti</name>
    <dbReference type="NCBI Taxonomy" id="1306861"/>
    <lineage>
        <taxon>Eukaryota</taxon>
        <taxon>Fungi</taxon>
        <taxon>Dikarya</taxon>
        <taxon>Ascomycota</taxon>
        <taxon>Pezizomycotina</taxon>
        <taxon>Sordariomycetes</taxon>
        <taxon>Hypocreomycetidae</taxon>
        <taxon>Glomerellales</taxon>
        <taxon>Glomerellaceae</taxon>
        <taxon>Colletotrichum</taxon>
        <taxon>Colletotrichum destructivum species complex</taxon>
    </lineage>
</organism>
<reference evidence="1 2" key="1">
    <citation type="journal article" date="2019" name="PLoS ONE">
        <title>Comparative genome analysis indicates high evolutionary potential of pathogenicity genes in Colletotrichum tanaceti.</title>
        <authorList>
            <person name="Lelwala R.V."/>
            <person name="Korhonen P.K."/>
            <person name="Young N.D."/>
            <person name="Scott J.B."/>
            <person name="Ades P.A."/>
            <person name="Gasser R.B."/>
            <person name="Taylor P.W.J."/>
        </authorList>
    </citation>
    <scope>NUCLEOTIDE SEQUENCE [LARGE SCALE GENOMIC DNA]</scope>
    <source>
        <strain evidence="1">BRIP57314</strain>
    </source>
</reference>
<name>A0A4U6XKA3_9PEZI</name>